<evidence type="ECO:0000256" key="4">
    <source>
        <dbReference type="PIRSR" id="PIRSR602401-1"/>
    </source>
</evidence>
<sequence>MGLSALFESFRNSPVAIFVSLFVVLLASYAIYQRQFHPLAKYPGPLICSLTDFYKSWATWNDCIPEEMIRLHEKYGDVVRIAPNDLHFNQLEAVNDIYKRGWQKGEFYRGFDQRNPGLFAEPDEGIHARRKRRFGANFSEKSIREYESIIDSRYAVLRKQLDRFAKSREVFDLRRYITYAIVDILGCLAFSQSLGNQHAEDPKKIPRVSEFLWANCVAGSAPWLAPFLEWIRDHVPPSAEMAELLEGRNTIIRMASENVQRRSAMPTEEPDILGRIIAATEEGSGKKLSHNQIMAECIDLIVGGTHTTGNTLHLLFANLARHPESFQQCVDEIDRHLPALSEGEPSCKIMGLEEKLEFVNICILENFRKDPVGTFNMPRVVPIGGATIAGHFVPAGTQVSMNIHAFHHNEAVWGKDHGDFDPARWYDEKRAKGLESLVIPFSVGKRACVGQNLASANILKMFTTLLRCYEFEFVNSDEPMVVVSHGDSDLRTPVLVKVKMRGAGYTGPVPEE</sequence>
<dbReference type="Pfam" id="PF00067">
    <property type="entry name" value="p450"/>
    <property type="match status" value="1"/>
</dbReference>
<dbReference type="RefSeq" id="XP_044660596.1">
    <property type="nucleotide sequence ID" value="XM_044804661.1"/>
</dbReference>
<accession>A0A9P3FJW8</accession>
<dbReference type="GO" id="GO:0004497">
    <property type="term" value="F:monooxygenase activity"/>
    <property type="evidence" value="ECO:0007669"/>
    <property type="project" value="UniProtKB-KW"/>
</dbReference>
<evidence type="ECO:0000313" key="8">
    <source>
        <dbReference type="Proteomes" id="UP000825890"/>
    </source>
</evidence>
<keyword evidence="5" id="KW-0503">Monooxygenase</keyword>
<evidence type="ECO:0000313" key="7">
    <source>
        <dbReference type="EMBL" id="GIZ46109.1"/>
    </source>
</evidence>
<comment type="caution">
    <text evidence="7">The sequence shown here is derived from an EMBL/GenBank/DDBJ whole genome shotgun (WGS) entry which is preliminary data.</text>
</comment>
<keyword evidence="5" id="KW-0560">Oxidoreductase</keyword>
<evidence type="ECO:0000256" key="1">
    <source>
        <dbReference type="ARBA" id="ARBA00001971"/>
    </source>
</evidence>
<keyword evidence="6" id="KW-0812">Transmembrane</keyword>
<name>A0A9P3FJW8_9PEZI</name>
<dbReference type="EMBL" id="BOLY01000006">
    <property type="protein sequence ID" value="GIZ46109.1"/>
    <property type="molecule type" value="Genomic_DNA"/>
</dbReference>
<keyword evidence="3 4" id="KW-0408">Iron</keyword>
<protein>
    <recommendedName>
        <fullName evidence="9">Cytochrome P450</fullName>
    </recommendedName>
</protein>
<proteinExistence type="inferred from homology"/>
<dbReference type="GO" id="GO:0005506">
    <property type="term" value="F:iron ion binding"/>
    <property type="evidence" value="ECO:0007669"/>
    <property type="project" value="InterPro"/>
</dbReference>
<dbReference type="GeneID" id="68294823"/>
<dbReference type="InterPro" id="IPR036396">
    <property type="entry name" value="Cyt_P450_sf"/>
</dbReference>
<dbReference type="InterPro" id="IPR050121">
    <property type="entry name" value="Cytochrome_P450_monoxygenase"/>
</dbReference>
<dbReference type="GO" id="GO:0020037">
    <property type="term" value="F:heme binding"/>
    <property type="evidence" value="ECO:0007669"/>
    <property type="project" value="InterPro"/>
</dbReference>
<keyword evidence="8" id="KW-1185">Reference proteome</keyword>
<feature type="transmembrane region" description="Helical" evidence="6">
    <location>
        <begin position="15"/>
        <end position="32"/>
    </location>
</feature>
<dbReference type="PANTHER" id="PTHR24305">
    <property type="entry name" value="CYTOCHROME P450"/>
    <property type="match status" value="1"/>
</dbReference>
<dbReference type="Proteomes" id="UP000825890">
    <property type="component" value="Unassembled WGS sequence"/>
</dbReference>
<feature type="binding site" description="axial binding residue" evidence="4">
    <location>
        <position position="448"/>
    </location>
    <ligand>
        <name>heme</name>
        <dbReference type="ChEBI" id="CHEBI:30413"/>
    </ligand>
    <ligandPart>
        <name>Fe</name>
        <dbReference type="ChEBI" id="CHEBI:18248"/>
    </ligandPart>
</feature>
<comment type="cofactor">
    <cofactor evidence="1 4">
        <name>heme</name>
        <dbReference type="ChEBI" id="CHEBI:30413"/>
    </cofactor>
</comment>
<dbReference type="OrthoDB" id="1470350at2759"/>
<dbReference type="SUPFAM" id="SSF48264">
    <property type="entry name" value="Cytochrome P450"/>
    <property type="match status" value="1"/>
</dbReference>
<organism evidence="7 8">
    <name type="scientific">Cercospora kikuchii</name>
    <dbReference type="NCBI Taxonomy" id="84275"/>
    <lineage>
        <taxon>Eukaryota</taxon>
        <taxon>Fungi</taxon>
        <taxon>Dikarya</taxon>
        <taxon>Ascomycota</taxon>
        <taxon>Pezizomycotina</taxon>
        <taxon>Dothideomycetes</taxon>
        <taxon>Dothideomycetidae</taxon>
        <taxon>Mycosphaerellales</taxon>
        <taxon>Mycosphaerellaceae</taxon>
        <taxon>Cercospora</taxon>
    </lineage>
</organism>
<dbReference type="InterPro" id="IPR002401">
    <property type="entry name" value="Cyt_P450_E_grp-I"/>
</dbReference>
<dbReference type="GO" id="GO:0016705">
    <property type="term" value="F:oxidoreductase activity, acting on paired donors, with incorporation or reduction of molecular oxygen"/>
    <property type="evidence" value="ECO:0007669"/>
    <property type="project" value="InterPro"/>
</dbReference>
<dbReference type="InterPro" id="IPR001128">
    <property type="entry name" value="Cyt_P450"/>
</dbReference>
<dbReference type="PRINTS" id="PR00463">
    <property type="entry name" value="EP450I"/>
</dbReference>
<dbReference type="AlphaFoldDB" id="A0A9P3FJW8"/>
<evidence type="ECO:0000256" key="6">
    <source>
        <dbReference type="SAM" id="Phobius"/>
    </source>
</evidence>
<reference evidence="7 8" key="1">
    <citation type="submission" date="2021-01" db="EMBL/GenBank/DDBJ databases">
        <title>Cercospora kikuchii MAFF 305040 whole genome shotgun sequence.</title>
        <authorList>
            <person name="Kashiwa T."/>
            <person name="Suzuki T."/>
        </authorList>
    </citation>
    <scope>NUCLEOTIDE SEQUENCE [LARGE SCALE GENOMIC DNA]</scope>
    <source>
        <strain evidence="7 8">MAFF 305040</strain>
    </source>
</reference>
<evidence type="ECO:0000256" key="3">
    <source>
        <dbReference type="ARBA" id="ARBA00023004"/>
    </source>
</evidence>
<evidence type="ECO:0000256" key="2">
    <source>
        <dbReference type="ARBA" id="ARBA00022723"/>
    </source>
</evidence>
<keyword evidence="6" id="KW-1133">Transmembrane helix</keyword>
<keyword evidence="2 4" id="KW-0479">Metal-binding</keyword>
<dbReference type="PANTHER" id="PTHR24305:SF103">
    <property type="entry name" value="P450, PUTATIVE (EUROFUNG)-RELATED"/>
    <property type="match status" value="1"/>
</dbReference>
<gene>
    <name evidence="7" type="ORF">CKM354_000924800</name>
</gene>
<comment type="similarity">
    <text evidence="5">Belongs to the cytochrome P450 family.</text>
</comment>
<dbReference type="Gene3D" id="1.10.630.10">
    <property type="entry name" value="Cytochrome P450"/>
    <property type="match status" value="1"/>
</dbReference>
<keyword evidence="4 5" id="KW-0349">Heme</keyword>
<keyword evidence="6" id="KW-0472">Membrane</keyword>
<dbReference type="PROSITE" id="PS00086">
    <property type="entry name" value="CYTOCHROME_P450"/>
    <property type="match status" value="1"/>
</dbReference>
<dbReference type="InterPro" id="IPR017972">
    <property type="entry name" value="Cyt_P450_CS"/>
</dbReference>
<evidence type="ECO:0000256" key="5">
    <source>
        <dbReference type="RuleBase" id="RU000461"/>
    </source>
</evidence>
<evidence type="ECO:0008006" key="9">
    <source>
        <dbReference type="Google" id="ProtNLM"/>
    </source>
</evidence>
<dbReference type="PRINTS" id="PR00385">
    <property type="entry name" value="P450"/>
</dbReference>